<keyword evidence="2" id="KW-0560">Oxidoreductase</keyword>
<keyword evidence="4" id="KW-1185">Reference proteome</keyword>
<reference evidence="3 4" key="1">
    <citation type="submission" date="2014-05" db="EMBL/GenBank/DDBJ databases">
        <title>De novo Genome Sequence of Spirocheata sp.</title>
        <authorList>
            <person name="Shivani Y."/>
            <person name="Subhash Y."/>
            <person name="Tushar L."/>
            <person name="Sasikala C."/>
            <person name="Ramana C.V."/>
        </authorList>
    </citation>
    <scope>NUCLEOTIDE SEQUENCE [LARGE SCALE GENOMIC DNA]</scope>
    <source>
        <strain evidence="3 4">JC230</strain>
    </source>
</reference>
<dbReference type="PANTHER" id="PTHR43899">
    <property type="entry name" value="RH59310P"/>
    <property type="match status" value="1"/>
</dbReference>
<dbReference type="PANTHER" id="PTHR43899:SF13">
    <property type="entry name" value="RH59310P"/>
    <property type="match status" value="1"/>
</dbReference>
<evidence type="ECO:0000256" key="2">
    <source>
        <dbReference type="ARBA" id="ARBA00023002"/>
    </source>
</evidence>
<organism evidence="3 4">
    <name type="scientific">Spirochaeta lutea</name>
    <dbReference type="NCBI Taxonomy" id="1480694"/>
    <lineage>
        <taxon>Bacteria</taxon>
        <taxon>Pseudomonadati</taxon>
        <taxon>Spirochaetota</taxon>
        <taxon>Spirochaetia</taxon>
        <taxon>Spirochaetales</taxon>
        <taxon>Spirochaetaceae</taxon>
        <taxon>Spirochaeta</taxon>
    </lineage>
</organism>
<dbReference type="AlphaFoldDB" id="A0A098QVE4"/>
<proteinExistence type="inferred from homology"/>
<comment type="caution">
    <text evidence="3">The sequence shown here is derived from an EMBL/GenBank/DDBJ whole genome shotgun (WGS) entry which is preliminary data.</text>
</comment>
<evidence type="ECO:0008006" key="5">
    <source>
        <dbReference type="Google" id="ProtNLM"/>
    </source>
</evidence>
<evidence type="ECO:0000313" key="3">
    <source>
        <dbReference type="EMBL" id="KGE71556.1"/>
    </source>
</evidence>
<dbReference type="InterPro" id="IPR051019">
    <property type="entry name" value="VLCFA-Steroid_DH"/>
</dbReference>
<dbReference type="Pfam" id="PF00106">
    <property type="entry name" value="adh_short"/>
    <property type="match status" value="1"/>
</dbReference>
<dbReference type="PRINTS" id="PR00081">
    <property type="entry name" value="GDHRDH"/>
</dbReference>
<evidence type="ECO:0000313" key="4">
    <source>
        <dbReference type="Proteomes" id="UP000029692"/>
    </source>
</evidence>
<dbReference type="eggNOG" id="COG0300">
    <property type="taxonomic scope" value="Bacteria"/>
</dbReference>
<dbReference type="EMBL" id="JNUP01000065">
    <property type="protein sequence ID" value="KGE71556.1"/>
    <property type="molecule type" value="Genomic_DNA"/>
</dbReference>
<dbReference type="PIRSF" id="PIRSF000126">
    <property type="entry name" value="11-beta-HSD1"/>
    <property type="match status" value="1"/>
</dbReference>
<dbReference type="GO" id="GO:0016491">
    <property type="term" value="F:oxidoreductase activity"/>
    <property type="evidence" value="ECO:0007669"/>
    <property type="project" value="UniProtKB-KW"/>
</dbReference>
<dbReference type="Gene3D" id="3.40.50.720">
    <property type="entry name" value="NAD(P)-binding Rossmann-like Domain"/>
    <property type="match status" value="1"/>
</dbReference>
<dbReference type="SUPFAM" id="SSF51735">
    <property type="entry name" value="NAD(P)-binding Rossmann-fold domains"/>
    <property type="match status" value="1"/>
</dbReference>
<dbReference type="InterPro" id="IPR002347">
    <property type="entry name" value="SDR_fam"/>
</dbReference>
<comment type="similarity">
    <text evidence="1">Belongs to the short-chain dehydrogenases/reductases (SDR) family.</text>
</comment>
<evidence type="ECO:0000256" key="1">
    <source>
        <dbReference type="ARBA" id="ARBA00006484"/>
    </source>
</evidence>
<accession>A0A098QVE4</accession>
<protein>
    <recommendedName>
        <fullName evidence="5">Short-chain dehydrogenase</fullName>
    </recommendedName>
</protein>
<dbReference type="InterPro" id="IPR036291">
    <property type="entry name" value="NAD(P)-bd_dom_sf"/>
</dbReference>
<dbReference type="STRING" id="1480694.DC28_09690"/>
<dbReference type="Proteomes" id="UP000029692">
    <property type="component" value="Unassembled WGS sequence"/>
</dbReference>
<sequence length="275" mass="29292">MTLDTHQYGPWAIVTGASSGIGLEFAKQLAANGIHLVLVARREQLLRGISRDLSARWGIETRVVPLDLTQPDMLKVLGEAVADLDIGLVVSNAGGGGPREFLEESLESLRRVVELNAVAPLQLARYFGERLVARGRGGLVFVSAMGAQVGLPFMANESGTKAYNSSLGKALNWEFRGKGVHVTVLEPGPTQTPIVEEFGFTAENLPMKPMAVEACVAEALTALKNNKPSILSGRINRAFNRLLPQGLLRRINAGMLGSAARIRAGRVADTGSVSG</sequence>
<name>A0A098QVE4_9SPIO</name>
<gene>
    <name evidence="3" type="ORF">DC28_09690</name>
</gene>